<evidence type="ECO:0000313" key="7">
    <source>
        <dbReference type="EMBL" id="STV06783.1"/>
    </source>
</evidence>
<evidence type="ECO:0000313" key="20">
    <source>
        <dbReference type="Proteomes" id="UP000255167"/>
    </source>
</evidence>
<evidence type="ECO:0000313" key="9">
    <source>
        <dbReference type="EMBL" id="STW49062.1"/>
    </source>
</evidence>
<dbReference type="Proteomes" id="UP000254799">
    <property type="component" value="Unassembled WGS sequence"/>
</dbReference>
<evidence type="ECO:0000313" key="2">
    <source>
        <dbReference type="EMBL" id="STT05806.1"/>
    </source>
</evidence>
<dbReference type="EMBL" id="UGKT01000001">
    <property type="protein sequence ID" value="STT05806.1"/>
    <property type="molecule type" value="Genomic_DNA"/>
</dbReference>
<evidence type="ECO:0000313" key="11">
    <source>
        <dbReference type="EMBL" id="SXN31129.1"/>
    </source>
</evidence>
<dbReference type="EMBL" id="UGLB01000003">
    <property type="protein sequence ID" value="STT47065.1"/>
    <property type="molecule type" value="Genomic_DNA"/>
</dbReference>
<evidence type="ECO:0000313" key="1">
    <source>
        <dbReference type="EMBL" id="SQC44159.1"/>
    </source>
</evidence>
<protein>
    <submittedName>
        <fullName evidence="7">Uncharacterized protein</fullName>
    </submittedName>
</protein>
<evidence type="ECO:0000313" key="18">
    <source>
        <dbReference type="Proteomes" id="UP000254799"/>
    </source>
</evidence>
<dbReference type="Proteomes" id="UP000254387">
    <property type="component" value="Unassembled WGS sequence"/>
</dbReference>
<dbReference type="Proteomes" id="UP000258253">
    <property type="component" value="Unassembled WGS sequence"/>
</dbReference>
<sequence>MPYEYHEAAVLCLTFFNPKTPHSTLHPRNQEMLLDPAYPQKLWRCNRKGK</sequence>
<accession>A0A1C3PTZ5</accession>
<dbReference type="EMBL" id="UIXM01000003">
    <property type="protein sequence ID" value="SVS25007.1"/>
    <property type="molecule type" value="Genomic_DNA"/>
</dbReference>
<evidence type="ECO:0000313" key="3">
    <source>
        <dbReference type="EMBL" id="STT47065.1"/>
    </source>
</evidence>
<evidence type="ECO:0000313" key="24">
    <source>
        <dbReference type="Proteomes" id="UP000259497"/>
    </source>
</evidence>
<evidence type="ECO:0000313" key="5">
    <source>
        <dbReference type="EMBL" id="STT84566.1"/>
    </source>
</evidence>
<evidence type="ECO:0000313" key="22">
    <source>
        <dbReference type="Proteomes" id="UP000255518"/>
    </source>
</evidence>
<dbReference type="EMBL" id="UGLC01000002">
    <property type="protein sequence ID" value="STT56036.1"/>
    <property type="molecule type" value="Genomic_DNA"/>
</dbReference>
<name>A0A1C3PTZ5_KLEPN</name>
<dbReference type="EMBL" id="UKGE01000008">
    <property type="protein sequence ID" value="SXN31129.1"/>
    <property type="molecule type" value="Genomic_DNA"/>
</dbReference>
<evidence type="ECO:0000313" key="25">
    <source>
        <dbReference type="Proteomes" id="UP000259975"/>
    </source>
</evidence>
<dbReference type="AlphaFoldDB" id="A0A1C3PTZ5"/>
<dbReference type="EMBL" id="UGMD01000002">
    <property type="protein sequence ID" value="STV06783.1"/>
    <property type="molecule type" value="Genomic_DNA"/>
</dbReference>
<dbReference type="Proteomes" id="UP000255192">
    <property type="component" value="Unassembled WGS sequence"/>
</dbReference>
<dbReference type="Proteomes" id="UP000255518">
    <property type="component" value="Unassembled WGS sequence"/>
</dbReference>
<evidence type="ECO:0000313" key="15">
    <source>
        <dbReference type="Proteomes" id="UP000254141"/>
    </source>
</evidence>
<dbReference type="EMBL" id="UGNC01000005">
    <property type="protein sequence ID" value="STW49062.1"/>
    <property type="molecule type" value="Genomic_DNA"/>
</dbReference>
<dbReference type="Proteomes" id="UP000255099">
    <property type="component" value="Unassembled WGS sequence"/>
</dbReference>
<evidence type="ECO:0000313" key="6">
    <source>
        <dbReference type="EMBL" id="STU52932.1"/>
    </source>
</evidence>
<evidence type="ECO:0000313" key="14">
    <source>
        <dbReference type="Proteomes" id="UP000251721"/>
    </source>
</evidence>
<gene>
    <name evidence="2" type="ORF">NCTC13443_05735</name>
    <name evidence="1" type="ORF">NCTC13465_02660</name>
    <name evidence="13" type="ORF">NCTC13635_02053</name>
    <name evidence="7" type="ORF">NCTC204_03707</name>
    <name evidence="5" type="ORF">NCTC5047_05619</name>
    <name evidence="6" type="ORF">NCTC5051_04021</name>
    <name evidence="8" type="ORF">NCTC5053_05759</name>
    <name evidence="4" type="ORF">NCTC8849_04670</name>
    <name evidence="9" type="ORF">NCTC9617_05684</name>
    <name evidence="3" type="ORF">NCTC9637_01965</name>
    <name evidence="11" type="ORF">SAMEA3499901_02143</name>
    <name evidence="12" type="ORF">SAMEA3538828_04467</name>
    <name evidence="10" type="ORF">SAMEA3649733_01679</name>
</gene>
<dbReference type="EMBL" id="ULCI01000022">
    <property type="protein sequence ID" value="SYR46504.1"/>
    <property type="molecule type" value="Genomic_DNA"/>
</dbReference>
<evidence type="ECO:0000313" key="16">
    <source>
        <dbReference type="Proteomes" id="UP000254340"/>
    </source>
</evidence>
<dbReference type="Proteomes" id="UP000254141">
    <property type="component" value="Unassembled WGS sequence"/>
</dbReference>
<dbReference type="EMBL" id="UGLH01000006">
    <property type="protein sequence ID" value="STT84566.1"/>
    <property type="molecule type" value="Genomic_DNA"/>
</dbReference>
<dbReference type="Proteomes" id="UP000259975">
    <property type="component" value="Unassembled WGS sequence"/>
</dbReference>
<evidence type="ECO:0000313" key="17">
    <source>
        <dbReference type="Proteomes" id="UP000254387"/>
    </source>
</evidence>
<proteinExistence type="predicted"/>
<dbReference type="Proteomes" id="UP000259497">
    <property type="component" value="Unassembled WGS sequence"/>
</dbReference>
<evidence type="ECO:0000313" key="12">
    <source>
        <dbReference type="EMBL" id="SYR46504.1"/>
    </source>
</evidence>
<dbReference type="EMBL" id="UGLU01000001">
    <property type="protein sequence ID" value="STU52932.1"/>
    <property type="molecule type" value="Genomic_DNA"/>
</dbReference>
<evidence type="ECO:0000313" key="19">
    <source>
        <dbReference type="Proteomes" id="UP000255099"/>
    </source>
</evidence>
<dbReference type="Proteomes" id="UP000255167">
    <property type="component" value="Unassembled WGS sequence"/>
</dbReference>
<evidence type="ECO:0000313" key="23">
    <source>
        <dbReference type="Proteomes" id="UP000258253"/>
    </source>
</evidence>
<evidence type="ECO:0000313" key="8">
    <source>
        <dbReference type="EMBL" id="STV55495.1"/>
    </source>
</evidence>
<reference evidence="14 15" key="1">
    <citation type="submission" date="2018-06" db="EMBL/GenBank/DDBJ databases">
        <authorList>
            <consortium name="Pathogen Informatics"/>
            <person name="Doyle S."/>
        </authorList>
    </citation>
    <scope>NUCLEOTIDE SEQUENCE [LARGE SCALE GENOMIC DNA]</scope>
    <source>
        <strain evidence="2 22">NCTC13443</strain>
        <strain evidence="1 14">NCTC13465</strain>
        <strain evidence="7 21">NCTC204</strain>
        <strain evidence="5 16">NCTC5047</strain>
        <strain evidence="6 15">NCTC5051</strain>
        <strain evidence="8 17">NCTC5053</strain>
        <strain evidence="4 18">NCTC8849</strain>
        <strain evidence="9 20">NCTC9617</strain>
        <strain evidence="3 19">NCTC9637</strain>
    </source>
</reference>
<reference evidence="23 24" key="2">
    <citation type="submission" date="2018-08" db="EMBL/GenBank/DDBJ databases">
        <authorList>
            <consortium name="Pathogen Informatics"/>
        </authorList>
    </citation>
    <scope>NUCLEOTIDE SEQUENCE [LARGE SCALE GENOMIC DNA]</scope>
    <source>
        <strain evidence="11 25">EuSCAPE_AT029</strain>
        <strain evidence="10 24">EuSCAPE_GR114</strain>
        <strain evidence="12 23">EuSCAPE_HU047</strain>
        <strain evidence="13 26">NCTC13635</strain>
    </source>
</reference>
<dbReference type="Proteomes" id="UP000282433">
    <property type="component" value="Chromosome"/>
</dbReference>
<organism evidence="7 21">
    <name type="scientific">Klebsiella pneumoniae</name>
    <dbReference type="NCBI Taxonomy" id="573"/>
    <lineage>
        <taxon>Bacteria</taxon>
        <taxon>Pseudomonadati</taxon>
        <taxon>Pseudomonadota</taxon>
        <taxon>Gammaproteobacteria</taxon>
        <taxon>Enterobacterales</taxon>
        <taxon>Enterobacteriaceae</taxon>
        <taxon>Klebsiella/Raoultella group</taxon>
        <taxon>Klebsiella</taxon>
        <taxon>Klebsiella pneumoniae complex</taxon>
    </lineage>
</organism>
<dbReference type="Proteomes" id="UP000254340">
    <property type="component" value="Unassembled WGS sequence"/>
</dbReference>
<dbReference type="EMBL" id="UGMN01000004">
    <property type="protein sequence ID" value="STV55495.1"/>
    <property type="molecule type" value="Genomic_DNA"/>
</dbReference>
<evidence type="ECO:0000313" key="21">
    <source>
        <dbReference type="Proteomes" id="UP000255192"/>
    </source>
</evidence>
<evidence type="ECO:0000313" key="13">
    <source>
        <dbReference type="EMBL" id="VEB01417.1"/>
    </source>
</evidence>
<evidence type="ECO:0000313" key="10">
    <source>
        <dbReference type="EMBL" id="SVS25007.1"/>
    </source>
</evidence>
<dbReference type="Proteomes" id="UP000251721">
    <property type="component" value="Unassembled WGS sequence"/>
</dbReference>
<evidence type="ECO:0000313" key="26">
    <source>
        <dbReference type="Proteomes" id="UP000282433"/>
    </source>
</evidence>
<evidence type="ECO:0000313" key="4">
    <source>
        <dbReference type="EMBL" id="STT56036.1"/>
    </source>
</evidence>
<dbReference type="EMBL" id="UAWQ01000016">
    <property type="protein sequence ID" value="SQC44159.1"/>
    <property type="molecule type" value="Genomic_DNA"/>
</dbReference>
<dbReference type="EMBL" id="LR134162">
    <property type="protein sequence ID" value="VEB01417.1"/>
    <property type="molecule type" value="Genomic_DNA"/>
</dbReference>